<name>K5CAN3_RHOBT</name>
<sequence>MAGAVGCVNEGKCLRRSLRREWLESAIATHATHLGIVAFGLILGSKIRDGMFGRGEWKR</sequence>
<proteinExistence type="predicted"/>
<dbReference type="EMBL" id="AMCW01000125">
    <property type="protein sequence ID" value="EKK00330.1"/>
    <property type="molecule type" value="Genomic_DNA"/>
</dbReference>
<keyword evidence="1" id="KW-1133">Transmembrane helix</keyword>
<reference evidence="2 3" key="1">
    <citation type="journal article" date="2013" name="Mar. Genomics">
        <title>Expression of sulfatases in Rhodopirellula baltica and the diversity of sulfatases in the genus Rhodopirellula.</title>
        <authorList>
            <person name="Wegner C.E."/>
            <person name="Richter-Heitmann T."/>
            <person name="Klindworth A."/>
            <person name="Klockow C."/>
            <person name="Richter M."/>
            <person name="Achstetter T."/>
            <person name="Glockner F.O."/>
            <person name="Harder J."/>
        </authorList>
    </citation>
    <scope>NUCLEOTIDE SEQUENCE [LARGE SCALE GENOMIC DNA]</scope>
    <source>
        <strain evidence="2 3">SH28</strain>
    </source>
</reference>
<feature type="transmembrane region" description="Helical" evidence="1">
    <location>
        <begin position="25"/>
        <end position="44"/>
    </location>
</feature>
<gene>
    <name evidence="2" type="ORF">RBSH_04346</name>
</gene>
<accession>K5CAN3</accession>
<organism evidence="2 3">
    <name type="scientific">Rhodopirellula baltica SH28</name>
    <dbReference type="NCBI Taxonomy" id="993517"/>
    <lineage>
        <taxon>Bacteria</taxon>
        <taxon>Pseudomonadati</taxon>
        <taxon>Planctomycetota</taxon>
        <taxon>Planctomycetia</taxon>
        <taxon>Pirellulales</taxon>
        <taxon>Pirellulaceae</taxon>
        <taxon>Rhodopirellula</taxon>
    </lineage>
</organism>
<dbReference type="AlphaFoldDB" id="K5CAN3"/>
<evidence type="ECO:0000313" key="2">
    <source>
        <dbReference type="EMBL" id="EKK00330.1"/>
    </source>
</evidence>
<keyword evidence="1" id="KW-0812">Transmembrane</keyword>
<evidence type="ECO:0000313" key="3">
    <source>
        <dbReference type="Proteomes" id="UP000007993"/>
    </source>
</evidence>
<dbReference type="Proteomes" id="UP000007993">
    <property type="component" value="Unassembled WGS sequence"/>
</dbReference>
<comment type="caution">
    <text evidence="2">The sequence shown here is derived from an EMBL/GenBank/DDBJ whole genome shotgun (WGS) entry which is preliminary data.</text>
</comment>
<dbReference type="PATRIC" id="fig|993517.3.peg.4727"/>
<protein>
    <submittedName>
        <fullName evidence="2">Uncharacterized protein</fullName>
    </submittedName>
</protein>
<keyword evidence="1" id="KW-0472">Membrane</keyword>
<evidence type="ECO:0000256" key="1">
    <source>
        <dbReference type="SAM" id="Phobius"/>
    </source>
</evidence>